<evidence type="ECO:0000313" key="2">
    <source>
        <dbReference type="Proteomes" id="UP000276776"/>
    </source>
</evidence>
<evidence type="ECO:0000313" key="1">
    <source>
        <dbReference type="EMBL" id="VDN01287.1"/>
    </source>
</evidence>
<accession>A0A0N5CV92</accession>
<reference evidence="1 2" key="2">
    <citation type="submission" date="2018-11" db="EMBL/GenBank/DDBJ databases">
        <authorList>
            <consortium name="Pathogen Informatics"/>
        </authorList>
    </citation>
    <scope>NUCLEOTIDE SEQUENCE [LARGE SCALE GENOMIC DNA]</scope>
</reference>
<dbReference type="AlphaFoldDB" id="A0A0N5CV92"/>
<dbReference type="WBParaSite" id="TCLT_0000422001-mRNA-1">
    <property type="protein sequence ID" value="TCLT_0000422001-mRNA-1"/>
    <property type="gene ID" value="TCLT_0000422001"/>
</dbReference>
<gene>
    <name evidence="1" type="ORF">TCLT_LOCUS4209</name>
</gene>
<sequence>MSVTMVDEYLKTLDILKVGLRFFFLETSFVTMHANTLNLVTMLISMKLTNEGTVCLVVAAMILHMMRSNDAKELG</sequence>
<evidence type="ECO:0000313" key="3">
    <source>
        <dbReference type="WBParaSite" id="TCLT_0000422001-mRNA-1"/>
    </source>
</evidence>
<name>A0A0N5CV92_THECL</name>
<keyword evidence="2" id="KW-1185">Reference proteome</keyword>
<reference evidence="3" key="1">
    <citation type="submission" date="2017-02" db="UniProtKB">
        <authorList>
            <consortium name="WormBaseParasite"/>
        </authorList>
    </citation>
    <scope>IDENTIFICATION</scope>
</reference>
<dbReference type="EMBL" id="UYYF01004280">
    <property type="protein sequence ID" value="VDN01287.1"/>
    <property type="molecule type" value="Genomic_DNA"/>
</dbReference>
<protein>
    <submittedName>
        <fullName evidence="3">Cyclin N-terminal domain-containing protein</fullName>
    </submittedName>
</protein>
<organism evidence="3">
    <name type="scientific">Thelazia callipaeda</name>
    <name type="common">Oriental eyeworm</name>
    <name type="synonym">Parasitic nematode</name>
    <dbReference type="NCBI Taxonomy" id="103827"/>
    <lineage>
        <taxon>Eukaryota</taxon>
        <taxon>Metazoa</taxon>
        <taxon>Ecdysozoa</taxon>
        <taxon>Nematoda</taxon>
        <taxon>Chromadorea</taxon>
        <taxon>Rhabditida</taxon>
        <taxon>Spirurina</taxon>
        <taxon>Spiruromorpha</taxon>
        <taxon>Thelazioidea</taxon>
        <taxon>Thelaziidae</taxon>
        <taxon>Thelazia</taxon>
    </lineage>
</organism>
<dbReference type="Proteomes" id="UP000276776">
    <property type="component" value="Unassembled WGS sequence"/>
</dbReference>
<proteinExistence type="predicted"/>